<gene>
    <name evidence="16" type="ORF">AHMF7605_24940</name>
</gene>
<feature type="transmembrane region" description="Helical" evidence="14">
    <location>
        <begin position="396"/>
        <end position="415"/>
    </location>
</feature>
<comment type="similarity">
    <text evidence="2">Belongs to the LPG synthase family.</text>
</comment>
<keyword evidence="9" id="KW-0443">Lipid metabolism</keyword>
<dbReference type="GO" id="GO:0055091">
    <property type="term" value="P:phospholipid homeostasis"/>
    <property type="evidence" value="ECO:0007669"/>
    <property type="project" value="TreeGrafter"/>
</dbReference>
<keyword evidence="8 14" id="KW-1133">Transmembrane helix</keyword>
<feature type="transmembrane region" description="Helical" evidence="14">
    <location>
        <begin position="165"/>
        <end position="187"/>
    </location>
</feature>
<dbReference type="AlphaFoldDB" id="A0A2T2YLZ0"/>
<feature type="transmembrane region" description="Helical" evidence="14">
    <location>
        <begin position="219"/>
        <end position="240"/>
    </location>
</feature>
<feature type="transmembrane region" description="Helical" evidence="14">
    <location>
        <begin position="246"/>
        <end position="267"/>
    </location>
</feature>
<dbReference type="GO" id="GO:0046677">
    <property type="term" value="P:response to antibiotic"/>
    <property type="evidence" value="ECO:0007669"/>
    <property type="project" value="UniProtKB-KW"/>
</dbReference>
<dbReference type="InterPro" id="IPR024320">
    <property type="entry name" value="LPG_synthase_C"/>
</dbReference>
<dbReference type="Proteomes" id="UP000240357">
    <property type="component" value="Unassembled WGS sequence"/>
</dbReference>
<evidence type="ECO:0000313" key="16">
    <source>
        <dbReference type="EMBL" id="PSR56509.1"/>
    </source>
</evidence>
<keyword evidence="10 14" id="KW-0472">Membrane</keyword>
<feature type="domain" description="Phosphatidylglycerol lysyltransferase C-terminal" evidence="15">
    <location>
        <begin position="549"/>
        <end position="842"/>
    </location>
</feature>
<evidence type="ECO:0000256" key="2">
    <source>
        <dbReference type="ARBA" id="ARBA00008627"/>
    </source>
</evidence>
<evidence type="ECO:0000256" key="10">
    <source>
        <dbReference type="ARBA" id="ARBA00023136"/>
    </source>
</evidence>
<dbReference type="GO" id="GO:0050071">
    <property type="term" value="F:phosphatidylglycerol lysyltransferase activity"/>
    <property type="evidence" value="ECO:0007669"/>
    <property type="project" value="UniProtKB-EC"/>
</dbReference>
<evidence type="ECO:0000256" key="5">
    <source>
        <dbReference type="ARBA" id="ARBA00022475"/>
    </source>
</evidence>
<evidence type="ECO:0000256" key="11">
    <source>
        <dbReference type="ARBA" id="ARBA00023251"/>
    </source>
</evidence>
<keyword evidence="17" id="KW-1185">Reference proteome</keyword>
<feature type="transmembrane region" description="Helical" evidence="14">
    <location>
        <begin position="274"/>
        <end position="294"/>
    </location>
</feature>
<dbReference type="InterPro" id="IPR022791">
    <property type="entry name" value="L-PG_synthase/AglD"/>
</dbReference>
<feature type="transmembrane region" description="Helical" evidence="14">
    <location>
        <begin position="132"/>
        <end position="153"/>
    </location>
</feature>
<feature type="transmembrane region" description="Helical" evidence="14">
    <location>
        <begin position="372"/>
        <end position="389"/>
    </location>
</feature>
<evidence type="ECO:0000256" key="6">
    <source>
        <dbReference type="ARBA" id="ARBA00022679"/>
    </source>
</evidence>
<sequence length="861" mass="97301">METALRNFKIPLSRKGIWQAGLTLIIVFFCIFFVKHEGTELPLAFTKIQQTSFGLGLVALLVSLFYAVLNAGIYFCSFAAVNARVSLPLLVRVFLKRNLLSVFLPAGGVSSLAFFNNSILKQKVLPAQNSQATFLYVFASYASLLLIALPVIGLLTLRGNLSNNLLIAFSTLLVVAVGILILIITFFRRGRSYTFFVQRFPAAANLLEQIRNQTYQKSWLLGAVVASIGVELCGMAHLWIACWAIGHPATLEMIAFGYTIATLLYAVSPLFRGLGAVELSLTYVLVQYGIPKVAAVAITLYYRFFEFWLPLLFGLAAFLFQKNNLLLRILPAFLIFLLGLVNIISVLTPAIAERLTLLTHFLSSSTIFFSNYAVIGGGILLLFLSVYLFQGFRNAWIMALVLTIVSILGHIGKAIDYEEALFGLSVLIVLIYTRRHYTLKSDPKGIRHKGFLLTTGFCLLLIYGLVGFYWLDYRHFNQNFTWFTALTQFGKLLLLQNDRLFPQTLFARGFSVSLQTMELAWLTFLTYVLLRPVFNKTTHTHEDITRAKELLNQYGKSSLDYFKVYPDKQLFFNAANNAFVAYKVAGQYAVVLENPVLADEVIFSTVITEFEQFCHQNGWQAIYYRIDEKDLAAYTSLGKKHLFIGQEGIISLQNFTLEGAERKSLRNAIRKVSTAGYVSRTYLPPLKEGLIQRLKAVSEEWLKEFKKQESAFTQGVFNTAEIKQQVVITVEDAEEKMVAFINVIPDYSPQEGTYDLIRKTVDAPNGVLDFLLVQLIDYFKTQNLLFLNLGMAPLSGLNQPQNIPEKALQFAYNNLHQFSHLHGLRFFKEKFADTWTNKYLVYTHDLDLVQAPSVLTKVAHY</sequence>
<dbReference type="Pfam" id="PF03706">
    <property type="entry name" value="LPG_synthase_TM"/>
    <property type="match status" value="1"/>
</dbReference>
<feature type="transmembrane region" description="Helical" evidence="14">
    <location>
        <begin position="100"/>
        <end position="120"/>
    </location>
</feature>
<keyword evidence="11" id="KW-0046">Antibiotic resistance</keyword>
<comment type="catalytic activity">
    <reaction evidence="13">
        <text>L-lysyl-tRNA(Lys) + a 1,2-diacyl-sn-glycero-3-phospho-(1'-sn-glycerol) = a 1,2-diacyl-sn-glycero-3-phospho-1'-(3'-O-L-lysyl)-sn-glycerol + tRNA(Lys)</text>
        <dbReference type="Rhea" id="RHEA:10668"/>
        <dbReference type="Rhea" id="RHEA-COMP:9696"/>
        <dbReference type="Rhea" id="RHEA-COMP:9697"/>
        <dbReference type="ChEBI" id="CHEBI:64716"/>
        <dbReference type="ChEBI" id="CHEBI:75792"/>
        <dbReference type="ChEBI" id="CHEBI:78442"/>
        <dbReference type="ChEBI" id="CHEBI:78529"/>
        <dbReference type="EC" id="2.3.2.3"/>
    </reaction>
</comment>
<evidence type="ECO:0000259" key="15">
    <source>
        <dbReference type="Pfam" id="PF09924"/>
    </source>
</evidence>
<keyword evidence="6" id="KW-0808">Transferase</keyword>
<dbReference type="GO" id="GO:0005886">
    <property type="term" value="C:plasma membrane"/>
    <property type="evidence" value="ECO:0007669"/>
    <property type="project" value="UniProtKB-SubCell"/>
</dbReference>
<dbReference type="PANTHER" id="PTHR34697:SF2">
    <property type="entry name" value="PHOSPHATIDYLGLYCEROL LYSYLTRANSFERASE"/>
    <property type="match status" value="1"/>
</dbReference>
<dbReference type="SUPFAM" id="SSF55729">
    <property type="entry name" value="Acyl-CoA N-acyltransferases (Nat)"/>
    <property type="match status" value="1"/>
</dbReference>
<evidence type="ECO:0000256" key="7">
    <source>
        <dbReference type="ARBA" id="ARBA00022692"/>
    </source>
</evidence>
<proteinExistence type="inferred from homology"/>
<protein>
    <recommendedName>
        <fullName evidence="4">Phosphatidylglycerol lysyltransferase</fullName>
        <ecNumber evidence="3">2.3.2.3</ecNumber>
    </recommendedName>
    <alternativeName>
        <fullName evidence="12">Lysylphosphatidylglycerol synthase</fullName>
    </alternativeName>
</protein>
<feature type="transmembrane region" description="Helical" evidence="14">
    <location>
        <begin position="332"/>
        <end position="352"/>
    </location>
</feature>
<comment type="caution">
    <text evidence="16">The sequence shown here is derived from an EMBL/GenBank/DDBJ whole genome shotgun (WGS) entry which is preliminary data.</text>
</comment>
<dbReference type="RefSeq" id="WP_106932687.1">
    <property type="nucleotide sequence ID" value="NZ_PYFT01000001.1"/>
</dbReference>
<dbReference type="PANTHER" id="PTHR34697">
    <property type="entry name" value="PHOSPHATIDYLGLYCEROL LYSYLTRANSFERASE"/>
    <property type="match status" value="1"/>
</dbReference>
<dbReference type="Pfam" id="PF09924">
    <property type="entry name" value="LPG_synthase_C"/>
    <property type="match status" value="1"/>
</dbReference>
<feature type="transmembrane region" description="Helical" evidence="14">
    <location>
        <begin position="55"/>
        <end position="80"/>
    </location>
</feature>
<keyword evidence="5" id="KW-1003">Cell membrane</keyword>
<accession>A0A2T2YLZ0</accession>
<evidence type="ECO:0000256" key="3">
    <source>
        <dbReference type="ARBA" id="ARBA00012014"/>
    </source>
</evidence>
<evidence type="ECO:0000313" key="17">
    <source>
        <dbReference type="Proteomes" id="UP000240357"/>
    </source>
</evidence>
<dbReference type="EC" id="2.3.2.3" evidence="3"/>
<evidence type="ECO:0000256" key="9">
    <source>
        <dbReference type="ARBA" id="ARBA00023098"/>
    </source>
</evidence>
<evidence type="ECO:0000256" key="4">
    <source>
        <dbReference type="ARBA" id="ARBA00021546"/>
    </source>
</evidence>
<dbReference type="EMBL" id="PYFT01000001">
    <property type="protein sequence ID" value="PSR56509.1"/>
    <property type="molecule type" value="Genomic_DNA"/>
</dbReference>
<evidence type="ECO:0000256" key="13">
    <source>
        <dbReference type="ARBA" id="ARBA00047540"/>
    </source>
</evidence>
<organism evidence="16 17">
    <name type="scientific">Adhaeribacter arboris</name>
    <dbReference type="NCBI Taxonomy" id="2072846"/>
    <lineage>
        <taxon>Bacteria</taxon>
        <taxon>Pseudomonadati</taxon>
        <taxon>Bacteroidota</taxon>
        <taxon>Cytophagia</taxon>
        <taxon>Cytophagales</taxon>
        <taxon>Hymenobacteraceae</taxon>
        <taxon>Adhaeribacter</taxon>
    </lineage>
</organism>
<reference evidence="16 17" key="1">
    <citation type="submission" date="2018-03" db="EMBL/GenBank/DDBJ databases">
        <title>Adhaeribacter sp. HMF7605 Genome sequencing and assembly.</title>
        <authorList>
            <person name="Kang H."/>
            <person name="Kang J."/>
            <person name="Cha I."/>
            <person name="Kim H."/>
            <person name="Joh K."/>
        </authorList>
    </citation>
    <scope>NUCLEOTIDE SEQUENCE [LARGE SCALE GENOMIC DNA]</scope>
    <source>
        <strain evidence="16 17">HMF7605</strain>
    </source>
</reference>
<evidence type="ECO:0000256" key="8">
    <source>
        <dbReference type="ARBA" id="ARBA00022989"/>
    </source>
</evidence>
<keyword evidence="7 14" id="KW-0812">Transmembrane</keyword>
<dbReference type="OrthoDB" id="145485at2"/>
<name>A0A2T2YLZ0_9BACT</name>
<evidence type="ECO:0000256" key="14">
    <source>
        <dbReference type="SAM" id="Phobius"/>
    </source>
</evidence>
<dbReference type="InterPro" id="IPR016181">
    <property type="entry name" value="Acyl_CoA_acyltransferase"/>
</dbReference>
<evidence type="ECO:0000256" key="12">
    <source>
        <dbReference type="ARBA" id="ARBA00031899"/>
    </source>
</evidence>
<feature type="transmembrane region" description="Helical" evidence="14">
    <location>
        <begin position="16"/>
        <end position="34"/>
    </location>
</feature>
<feature type="transmembrane region" description="Helical" evidence="14">
    <location>
        <begin position="450"/>
        <end position="471"/>
    </location>
</feature>
<evidence type="ECO:0000256" key="1">
    <source>
        <dbReference type="ARBA" id="ARBA00004651"/>
    </source>
</evidence>
<dbReference type="InterPro" id="IPR051211">
    <property type="entry name" value="PG_lysyltransferase"/>
</dbReference>
<dbReference type="GO" id="GO:0006629">
    <property type="term" value="P:lipid metabolic process"/>
    <property type="evidence" value="ECO:0007669"/>
    <property type="project" value="UniProtKB-KW"/>
</dbReference>
<comment type="subcellular location">
    <subcellularLocation>
        <location evidence="1">Cell membrane</location>
        <topology evidence="1">Multi-pass membrane protein</topology>
    </subcellularLocation>
</comment>